<accession>A0A1W0WSU1</accession>
<feature type="region of interest" description="Disordered" evidence="1">
    <location>
        <begin position="1"/>
        <end position="20"/>
    </location>
</feature>
<dbReference type="AlphaFoldDB" id="A0A1W0WSU1"/>
<evidence type="ECO:0000256" key="1">
    <source>
        <dbReference type="SAM" id="MobiDB-lite"/>
    </source>
</evidence>
<evidence type="ECO:0000313" key="2">
    <source>
        <dbReference type="EMBL" id="OQV18272.1"/>
    </source>
</evidence>
<feature type="compositionally biased region" description="Basic and acidic residues" evidence="1">
    <location>
        <begin position="7"/>
        <end position="20"/>
    </location>
</feature>
<dbReference type="OrthoDB" id="10643420at2759"/>
<dbReference type="EMBL" id="MTYJ01000051">
    <property type="protein sequence ID" value="OQV18272.1"/>
    <property type="molecule type" value="Genomic_DNA"/>
</dbReference>
<evidence type="ECO:0000313" key="3">
    <source>
        <dbReference type="Proteomes" id="UP000192578"/>
    </source>
</evidence>
<protein>
    <submittedName>
        <fullName evidence="2">Uncharacterized protein</fullName>
    </submittedName>
</protein>
<gene>
    <name evidence="2" type="ORF">BV898_07668</name>
</gene>
<name>A0A1W0WSU1_HYPEX</name>
<dbReference type="Proteomes" id="UP000192578">
    <property type="component" value="Unassembled WGS sequence"/>
</dbReference>
<keyword evidence="3" id="KW-1185">Reference proteome</keyword>
<comment type="caution">
    <text evidence="2">The sequence shown here is derived from an EMBL/GenBank/DDBJ whole genome shotgun (WGS) entry which is preliminary data.</text>
</comment>
<reference evidence="3" key="1">
    <citation type="submission" date="2017-01" db="EMBL/GenBank/DDBJ databases">
        <title>Comparative genomics of anhydrobiosis in the tardigrade Hypsibius dujardini.</title>
        <authorList>
            <person name="Yoshida Y."/>
            <person name="Koutsovoulos G."/>
            <person name="Laetsch D."/>
            <person name="Stevens L."/>
            <person name="Kumar S."/>
            <person name="Horikawa D."/>
            <person name="Ishino K."/>
            <person name="Komine S."/>
            <person name="Tomita M."/>
            <person name="Blaxter M."/>
            <person name="Arakawa K."/>
        </authorList>
    </citation>
    <scope>NUCLEOTIDE SEQUENCE [LARGE SCALE GENOMIC DNA]</scope>
    <source>
        <strain evidence="3">Z151</strain>
    </source>
</reference>
<proteinExistence type="predicted"/>
<sequence length="114" mass="12774">MPPKRSKTADHGSEDELHEDQTVKEILALAKSDCPYVALTSLFEYNSSSEYKPSAAEQRNYQMRISALEMLKPRLKELTISFGDGKSGIKQLSGTNLRHYSSSESEITSKSIFI</sequence>
<organism evidence="2 3">
    <name type="scientific">Hypsibius exemplaris</name>
    <name type="common">Freshwater tardigrade</name>
    <dbReference type="NCBI Taxonomy" id="2072580"/>
    <lineage>
        <taxon>Eukaryota</taxon>
        <taxon>Metazoa</taxon>
        <taxon>Ecdysozoa</taxon>
        <taxon>Tardigrada</taxon>
        <taxon>Eutardigrada</taxon>
        <taxon>Parachela</taxon>
        <taxon>Hypsibioidea</taxon>
        <taxon>Hypsibiidae</taxon>
        <taxon>Hypsibius</taxon>
    </lineage>
</organism>